<name>A0A8X9A902_SALSN</name>
<feature type="region of interest" description="Disordered" evidence="1">
    <location>
        <begin position="253"/>
        <end position="279"/>
    </location>
</feature>
<dbReference type="PANTHER" id="PTHR34835:SF90">
    <property type="entry name" value="AMINOTRANSFERASE-LIKE PLANT MOBILE DOMAIN-CONTAINING PROTEIN"/>
    <property type="match status" value="1"/>
</dbReference>
<keyword evidence="3" id="KW-1185">Reference proteome</keyword>
<feature type="compositionally biased region" description="Polar residues" evidence="1">
    <location>
        <begin position="311"/>
        <end position="324"/>
    </location>
</feature>
<dbReference type="EMBL" id="PNBA02000002">
    <property type="protein sequence ID" value="KAG6433467.1"/>
    <property type="molecule type" value="Genomic_DNA"/>
</dbReference>
<protein>
    <submittedName>
        <fullName evidence="2">Uncharacterized protein</fullName>
    </submittedName>
</protein>
<gene>
    <name evidence="2" type="ORF">SASPL_105081</name>
</gene>
<reference evidence="2" key="1">
    <citation type="submission" date="2018-01" db="EMBL/GenBank/DDBJ databases">
        <authorList>
            <person name="Mao J.F."/>
        </authorList>
    </citation>
    <scope>NUCLEOTIDE SEQUENCE</scope>
    <source>
        <strain evidence="2">Huo1</strain>
        <tissue evidence="2">Leaf</tissue>
    </source>
</reference>
<organism evidence="2">
    <name type="scientific">Salvia splendens</name>
    <name type="common">Scarlet sage</name>
    <dbReference type="NCBI Taxonomy" id="180675"/>
    <lineage>
        <taxon>Eukaryota</taxon>
        <taxon>Viridiplantae</taxon>
        <taxon>Streptophyta</taxon>
        <taxon>Embryophyta</taxon>
        <taxon>Tracheophyta</taxon>
        <taxon>Spermatophyta</taxon>
        <taxon>Magnoliopsida</taxon>
        <taxon>eudicotyledons</taxon>
        <taxon>Gunneridae</taxon>
        <taxon>Pentapetalae</taxon>
        <taxon>asterids</taxon>
        <taxon>lamiids</taxon>
        <taxon>Lamiales</taxon>
        <taxon>Lamiaceae</taxon>
        <taxon>Nepetoideae</taxon>
        <taxon>Mentheae</taxon>
        <taxon>Salviinae</taxon>
        <taxon>Salvia</taxon>
        <taxon>Salvia subgen. Calosphace</taxon>
        <taxon>core Calosphace</taxon>
    </lineage>
</organism>
<accession>A0A8X9A902</accession>
<feature type="compositionally biased region" description="Basic and acidic residues" evidence="1">
    <location>
        <begin position="357"/>
        <end position="371"/>
    </location>
</feature>
<feature type="region of interest" description="Disordered" evidence="1">
    <location>
        <begin position="310"/>
        <end position="371"/>
    </location>
</feature>
<dbReference type="Proteomes" id="UP000298416">
    <property type="component" value="Unassembled WGS sequence"/>
</dbReference>
<proteinExistence type="predicted"/>
<sequence length="371" mass="41963">MHTEVQEQTEGRNNLSKRLLVKRKPQFLVDAMSKLNEAQINAVKELGFENVLHFSIDYIPSRLAEEDVELLYGFPRGDIIYYRDKWKTHASFMREIAEYSNMKPGNVNHKTVEELMLADGEGGFWFKRMFMVLLESALIETSTCGTIKSKIGHIIEDLDNVRNVNWCLYKMSILKLGVENWLKTEKNAFAGPLPFLLSYTSQTFSYSHFYINERLESEHLQAREDEETVAGIFGLGLIKKRYVRNLEQQQEEHILDIDDSGAAEKEEGEGTKEEMMCDDNNESASHFSTVILGSEQTTTPSLLSHEVNASKDANTVASPNQKDSVPNDMTGKTAPTTEAPAHINIEASQNVIGSENKGSESEIQKDLEHCT</sequence>
<comment type="caution">
    <text evidence="2">The sequence shown here is derived from an EMBL/GenBank/DDBJ whole genome shotgun (WGS) entry which is preliminary data.</text>
</comment>
<dbReference type="PANTHER" id="PTHR34835">
    <property type="entry name" value="OS07G0283600 PROTEIN-RELATED"/>
    <property type="match status" value="1"/>
</dbReference>
<dbReference type="AlphaFoldDB" id="A0A8X9A902"/>
<reference evidence="2" key="2">
    <citation type="submission" date="2020-08" db="EMBL/GenBank/DDBJ databases">
        <title>Plant Genome Project.</title>
        <authorList>
            <person name="Zhang R.-G."/>
        </authorList>
    </citation>
    <scope>NUCLEOTIDE SEQUENCE</scope>
    <source>
        <strain evidence="2">Huo1</strain>
        <tissue evidence="2">Leaf</tissue>
    </source>
</reference>
<evidence type="ECO:0000256" key="1">
    <source>
        <dbReference type="SAM" id="MobiDB-lite"/>
    </source>
</evidence>
<feature type="compositionally biased region" description="Basic and acidic residues" evidence="1">
    <location>
        <begin position="253"/>
        <end position="275"/>
    </location>
</feature>
<evidence type="ECO:0000313" key="2">
    <source>
        <dbReference type="EMBL" id="KAG6433467.1"/>
    </source>
</evidence>
<evidence type="ECO:0000313" key="3">
    <source>
        <dbReference type="Proteomes" id="UP000298416"/>
    </source>
</evidence>